<name>A0AAV5WMC9_9BILA</name>
<feature type="non-terminal residue" evidence="3">
    <location>
        <position position="1"/>
    </location>
</feature>
<feature type="non-terminal residue" evidence="3">
    <location>
        <position position="104"/>
    </location>
</feature>
<comment type="caution">
    <text evidence="3">The sequence shown here is derived from an EMBL/GenBank/DDBJ whole genome shotgun (WGS) entry which is preliminary data.</text>
</comment>
<accession>A0AAV5WMC9</accession>
<dbReference type="EMBL" id="BTSY01000006">
    <property type="protein sequence ID" value="GMT31695.1"/>
    <property type="molecule type" value="Genomic_DNA"/>
</dbReference>
<keyword evidence="4" id="KW-1185">Reference proteome</keyword>
<evidence type="ECO:0000256" key="2">
    <source>
        <dbReference type="SAM" id="SignalP"/>
    </source>
</evidence>
<feature type="chain" id="PRO_5043439594" evidence="2">
    <location>
        <begin position="20"/>
        <end position="104"/>
    </location>
</feature>
<keyword evidence="1" id="KW-0472">Membrane</keyword>
<evidence type="ECO:0000256" key="1">
    <source>
        <dbReference type="SAM" id="Phobius"/>
    </source>
</evidence>
<keyword evidence="2" id="KW-0732">Signal</keyword>
<feature type="signal peptide" evidence="2">
    <location>
        <begin position="1"/>
        <end position="19"/>
    </location>
</feature>
<sequence length="104" mass="12433">ILMVAWTLIMLEGWRPLHGEAKKNCLMFIKWEMVSHFIFCTLPEFYIDQQFLLSASIVIDSYHIVHRYLTDFEADDGTKINWFFAWKIIMYIAFLLLMLFVAMS</sequence>
<dbReference type="Proteomes" id="UP001432322">
    <property type="component" value="Unassembled WGS sequence"/>
</dbReference>
<evidence type="ECO:0000313" key="4">
    <source>
        <dbReference type="Proteomes" id="UP001432322"/>
    </source>
</evidence>
<keyword evidence="1" id="KW-0812">Transmembrane</keyword>
<reference evidence="3" key="1">
    <citation type="submission" date="2023-10" db="EMBL/GenBank/DDBJ databases">
        <title>Genome assembly of Pristionchus species.</title>
        <authorList>
            <person name="Yoshida K."/>
            <person name="Sommer R.J."/>
        </authorList>
    </citation>
    <scope>NUCLEOTIDE SEQUENCE</scope>
    <source>
        <strain evidence="3">RS5133</strain>
    </source>
</reference>
<gene>
    <name evidence="3" type="ORF">PFISCL1PPCAC_22992</name>
</gene>
<dbReference type="AlphaFoldDB" id="A0AAV5WMC9"/>
<evidence type="ECO:0000313" key="3">
    <source>
        <dbReference type="EMBL" id="GMT31695.1"/>
    </source>
</evidence>
<feature type="transmembrane region" description="Helical" evidence="1">
    <location>
        <begin position="83"/>
        <end position="103"/>
    </location>
</feature>
<keyword evidence="1" id="KW-1133">Transmembrane helix</keyword>
<protein>
    <submittedName>
        <fullName evidence="3">Uncharacterized protein</fullName>
    </submittedName>
</protein>
<proteinExistence type="predicted"/>
<organism evidence="3 4">
    <name type="scientific">Pristionchus fissidentatus</name>
    <dbReference type="NCBI Taxonomy" id="1538716"/>
    <lineage>
        <taxon>Eukaryota</taxon>
        <taxon>Metazoa</taxon>
        <taxon>Ecdysozoa</taxon>
        <taxon>Nematoda</taxon>
        <taxon>Chromadorea</taxon>
        <taxon>Rhabditida</taxon>
        <taxon>Rhabditina</taxon>
        <taxon>Diplogasteromorpha</taxon>
        <taxon>Diplogasteroidea</taxon>
        <taxon>Neodiplogasteridae</taxon>
        <taxon>Pristionchus</taxon>
    </lineage>
</organism>